<gene>
    <name evidence="2" type="ORF">ACH5RR_037151</name>
</gene>
<comment type="caution">
    <text evidence="2">The sequence shown here is derived from an EMBL/GenBank/DDBJ whole genome shotgun (WGS) entry which is preliminary data.</text>
</comment>
<evidence type="ECO:0000313" key="3">
    <source>
        <dbReference type="Proteomes" id="UP001630127"/>
    </source>
</evidence>
<dbReference type="InterPro" id="IPR044730">
    <property type="entry name" value="RNase_H-like_dom_plant"/>
</dbReference>
<dbReference type="InterPro" id="IPR036397">
    <property type="entry name" value="RNaseH_sf"/>
</dbReference>
<dbReference type="Pfam" id="PF13456">
    <property type="entry name" value="RVT_3"/>
    <property type="match status" value="1"/>
</dbReference>
<dbReference type="SUPFAM" id="SSF53098">
    <property type="entry name" value="Ribonuclease H-like"/>
    <property type="match status" value="1"/>
</dbReference>
<feature type="domain" description="RNase H type-1" evidence="1">
    <location>
        <begin position="36"/>
        <end position="148"/>
    </location>
</feature>
<dbReference type="InterPro" id="IPR002156">
    <property type="entry name" value="RNaseH_domain"/>
</dbReference>
<dbReference type="PANTHER" id="PTHR47723:SF19">
    <property type="entry name" value="POLYNUCLEOTIDYL TRANSFERASE, RIBONUCLEASE H-LIKE SUPERFAMILY PROTEIN"/>
    <property type="match status" value="1"/>
</dbReference>
<dbReference type="Proteomes" id="UP001630127">
    <property type="component" value="Unassembled WGS sequence"/>
</dbReference>
<dbReference type="CDD" id="cd06222">
    <property type="entry name" value="RNase_H_like"/>
    <property type="match status" value="1"/>
</dbReference>
<dbReference type="EMBL" id="JBJUIK010000015">
    <property type="protein sequence ID" value="KAL3502702.1"/>
    <property type="molecule type" value="Genomic_DNA"/>
</dbReference>
<proteinExistence type="predicted"/>
<dbReference type="InterPro" id="IPR053151">
    <property type="entry name" value="RNase_H-like"/>
</dbReference>
<accession>A0ABD2Y8F0</accession>
<keyword evidence="3" id="KW-1185">Reference proteome</keyword>
<name>A0ABD2Y8F0_9GENT</name>
<dbReference type="Gene3D" id="3.30.420.10">
    <property type="entry name" value="Ribonuclease H-like superfamily/Ribonuclease H"/>
    <property type="match status" value="1"/>
</dbReference>
<dbReference type="InterPro" id="IPR012337">
    <property type="entry name" value="RNaseH-like_sf"/>
</dbReference>
<evidence type="ECO:0000259" key="1">
    <source>
        <dbReference type="Pfam" id="PF13456"/>
    </source>
</evidence>
<dbReference type="AlphaFoldDB" id="A0ABD2Y8F0"/>
<evidence type="ECO:0000313" key="2">
    <source>
        <dbReference type="EMBL" id="KAL3502702.1"/>
    </source>
</evidence>
<dbReference type="PANTHER" id="PTHR47723">
    <property type="entry name" value="OS05G0353850 PROTEIN"/>
    <property type="match status" value="1"/>
</dbReference>
<sequence>MGAATPTLPCKIWHPALRSPVIVQWIAPQEGPFKINVDGSSLSLRQAGSGWILRDSIGALILVWANSYGLASNIVVETQGLLDGIHHCYYSGFCDIYVESNLKILRKVTTGSLHVPWMIDSFVREICSLMSQGNILLMHIHREYGKVEDKCKRLVTDSDQAKTLAITANTKIGDALRSYPSPRAKQSLDLCND</sequence>
<protein>
    <recommendedName>
        <fullName evidence="1">RNase H type-1 domain-containing protein</fullName>
    </recommendedName>
</protein>
<organism evidence="2 3">
    <name type="scientific">Cinchona calisaya</name>
    <dbReference type="NCBI Taxonomy" id="153742"/>
    <lineage>
        <taxon>Eukaryota</taxon>
        <taxon>Viridiplantae</taxon>
        <taxon>Streptophyta</taxon>
        <taxon>Embryophyta</taxon>
        <taxon>Tracheophyta</taxon>
        <taxon>Spermatophyta</taxon>
        <taxon>Magnoliopsida</taxon>
        <taxon>eudicotyledons</taxon>
        <taxon>Gunneridae</taxon>
        <taxon>Pentapetalae</taxon>
        <taxon>asterids</taxon>
        <taxon>lamiids</taxon>
        <taxon>Gentianales</taxon>
        <taxon>Rubiaceae</taxon>
        <taxon>Cinchonoideae</taxon>
        <taxon>Cinchoneae</taxon>
        <taxon>Cinchona</taxon>
    </lineage>
</organism>
<reference evidence="2 3" key="1">
    <citation type="submission" date="2024-11" db="EMBL/GenBank/DDBJ databases">
        <title>A near-complete genome assembly of Cinchona calisaya.</title>
        <authorList>
            <person name="Lian D.C."/>
            <person name="Zhao X.W."/>
            <person name="Wei L."/>
        </authorList>
    </citation>
    <scope>NUCLEOTIDE SEQUENCE [LARGE SCALE GENOMIC DNA]</scope>
    <source>
        <tissue evidence="2">Nenye</tissue>
    </source>
</reference>